<organism evidence="7 8">
    <name type="scientific">Lepraria neglecta</name>
    <dbReference type="NCBI Taxonomy" id="209136"/>
    <lineage>
        <taxon>Eukaryota</taxon>
        <taxon>Fungi</taxon>
        <taxon>Dikarya</taxon>
        <taxon>Ascomycota</taxon>
        <taxon>Pezizomycotina</taxon>
        <taxon>Lecanoromycetes</taxon>
        <taxon>OSLEUM clade</taxon>
        <taxon>Lecanoromycetidae</taxon>
        <taxon>Lecanorales</taxon>
        <taxon>Lecanorineae</taxon>
        <taxon>Stereocaulaceae</taxon>
        <taxon>Lepraria</taxon>
    </lineage>
</organism>
<evidence type="ECO:0000256" key="4">
    <source>
        <dbReference type="ARBA" id="ARBA00023004"/>
    </source>
</evidence>
<evidence type="ECO:0000256" key="6">
    <source>
        <dbReference type="SAM" id="Phobius"/>
    </source>
</evidence>
<keyword evidence="4 5" id="KW-0408">Iron</keyword>
<dbReference type="PRINTS" id="PR00385">
    <property type="entry name" value="P450"/>
</dbReference>
<dbReference type="Gene3D" id="3.40.50.80">
    <property type="entry name" value="Nucleotide-binding domain of ferredoxin-NADP reductase (FNR) module"/>
    <property type="match status" value="2"/>
</dbReference>
<dbReference type="GO" id="GO:0005506">
    <property type="term" value="F:iron ion binding"/>
    <property type="evidence" value="ECO:0007669"/>
    <property type="project" value="InterPro"/>
</dbReference>
<evidence type="ECO:0000256" key="2">
    <source>
        <dbReference type="ARBA" id="ARBA00010617"/>
    </source>
</evidence>
<protein>
    <recommendedName>
        <fullName evidence="9">Cytochrome P450</fullName>
    </recommendedName>
</protein>
<keyword evidence="6" id="KW-1133">Transmembrane helix</keyword>
<dbReference type="AlphaFoldDB" id="A0AAE0DJK2"/>
<dbReference type="InterPro" id="IPR039261">
    <property type="entry name" value="FNR_nucleotide-bd"/>
</dbReference>
<dbReference type="PANTHER" id="PTHR24305:SF166">
    <property type="entry name" value="CYTOCHROME P450 12A4, MITOCHONDRIAL-RELATED"/>
    <property type="match status" value="1"/>
</dbReference>
<evidence type="ECO:0008006" key="9">
    <source>
        <dbReference type="Google" id="ProtNLM"/>
    </source>
</evidence>
<reference evidence="7" key="1">
    <citation type="submission" date="2022-11" db="EMBL/GenBank/DDBJ databases">
        <title>Chromosomal genome sequence assembly and mating type (MAT) locus characterization of the leprose asexual lichenized fungus Lepraria neglecta (Nyl.) Erichsen.</title>
        <authorList>
            <person name="Allen J.L."/>
            <person name="Pfeffer B."/>
        </authorList>
    </citation>
    <scope>NUCLEOTIDE SEQUENCE</scope>
    <source>
        <strain evidence="7">Allen 5258</strain>
    </source>
</reference>
<dbReference type="Proteomes" id="UP001276659">
    <property type="component" value="Unassembled WGS sequence"/>
</dbReference>
<gene>
    <name evidence="7" type="ORF">OEA41_005728</name>
</gene>
<evidence type="ECO:0000256" key="5">
    <source>
        <dbReference type="PIRSR" id="PIRSR602403-1"/>
    </source>
</evidence>
<dbReference type="InterPro" id="IPR017972">
    <property type="entry name" value="Cyt_P450_CS"/>
</dbReference>
<comment type="caution">
    <text evidence="7">The sequence shown here is derived from an EMBL/GenBank/DDBJ whole genome shotgun (WGS) entry which is preliminary data.</text>
</comment>
<proteinExistence type="inferred from homology"/>
<dbReference type="InterPro" id="IPR017938">
    <property type="entry name" value="Riboflavin_synthase-like_b-brl"/>
</dbReference>
<keyword evidence="5" id="KW-0349">Heme</keyword>
<dbReference type="InterPro" id="IPR036396">
    <property type="entry name" value="Cyt_P450_sf"/>
</dbReference>
<dbReference type="SUPFAM" id="SSF63380">
    <property type="entry name" value="Riboflavin synthase domain-like"/>
    <property type="match status" value="1"/>
</dbReference>
<feature type="transmembrane region" description="Helical" evidence="6">
    <location>
        <begin position="37"/>
        <end position="55"/>
    </location>
</feature>
<feature type="binding site" description="axial binding residue" evidence="5">
    <location>
        <position position="476"/>
    </location>
    <ligand>
        <name>heme</name>
        <dbReference type="ChEBI" id="CHEBI:30413"/>
    </ligand>
    <ligandPart>
        <name>Fe</name>
        <dbReference type="ChEBI" id="CHEBI:18248"/>
    </ligandPart>
</feature>
<keyword evidence="6" id="KW-0812">Transmembrane</keyword>
<dbReference type="Pfam" id="PF00067">
    <property type="entry name" value="p450"/>
    <property type="match status" value="1"/>
</dbReference>
<dbReference type="InterPro" id="IPR001128">
    <property type="entry name" value="Cyt_P450"/>
</dbReference>
<dbReference type="InterPro" id="IPR002403">
    <property type="entry name" value="Cyt_P450_E_grp-IV"/>
</dbReference>
<evidence type="ECO:0000256" key="3">
    <source>
        <dbReference type="ARBA" id="ARBA00022723"/>
    </source>
</evidence>
<evidence type="ECO:0000256" key="1">
    <source>
        <dbReference type="ARBA" id="ARBA00001971"/>
    </source>
</evidence>
<sequence length="779" mass="86968">MASHLTTIVQSDLATSISDAFSYLVGAKGLSSGFDPVGLTVCLVIPLIAFLYHFIIAPIASGPLSHVPGPALCKLSRYYLSYFNISLQRTNKIYEWHARYGAVVCVGPREVSLATPSLMREIYGNSGRYAKSKFFDHFVAYGERALFAIRPYAAHRQRRKLIASFYHDVNEPSVEAFINERVNAVISQIDRKQDKISLDVYPLASHFAFDNISRLLYGKSHCSHVIEIDGKERRILAGLMKAQLWGPFQIDFPGLYDLVRRVLSLLNYLPASLHADDDLIRWNYDRVTEIIAGRRGAEDEEDTLLHRLLSAKNPDGTLLSLNYIASELYDNLNAAQVTVAVTLTYIIYHLSENPIWQIKIRDEILGLQSEVNGFPSFASINTAPILDAFIREVYRVNPGTGGHAERAVPDGGKMYDGIYIPEGVRVTASTIALHQDVTVFPSPGAFDPDRWLEKPPEQARTLDRSLIPFGYGARICAGKLFATMEIKLLIARLYRLEICVPVSRQFVHTLASFAPSEAAKSEMIKLGADKEYFHYKVTGRHLNLVQTLEAVGGCSSIWSTVPFTILIEVHKDSLTITTKAESIQIGEPGLAFKGVTTNYLLALQQEHNRTKTPDPCSLTYQTHGPRDSYDGVRIPMYIGPSTMRLPRDPTTPIIMVVPWTGVAPFPSFVQEHAALAKAGEKEYKSALSDSFTTITAFSRAKTKKHYVRDNLALHAKEVNTLLENKRAYFYVCSVASMAKDVSNLLEKLIAEQRGIEYDVAEEIIKGMRGVGLYQEDAWS</sequence>
<dbReference type="SUPFAM" id="SSF48264">
    <property type="entry name" value="Cytochrome P450"/>
    <property type="match status" value="1"/>
</dbReference>
<name>A0AAE0DJK2_9LECA</name>
<keyword evidence="8" id="KW-1185">Reference proteome</keyword>
<dbReference type="PROSITE" id="PS00086">
    <property type="entry name" value="CYTOCHROME_P450"/>
    <property type="match status" value="1"/>
</dbReference>
<evidence type="ECO:0000313" key="8">
    <source>
        <dbReference type="Proteomes" id="UP001276659"/>
    </source>
</evidence>
<keyword evidence="6" id="KW-0472">Membrane</keyword>
<dbReference type="PANTHER" id="PTHR24305">
    <property type="entry name" value="CYTOCHROME P450"/>
    <property type="match status" value="1"/>
</dbReference>
<accession>A0AAE0DJK2</accession>
<comment type="cofactor">
    <cofactor evidence="1 5">
        <name>heme</name>
        <dbReference type="ChEBI" id="CHEBI:30413"/>
    </cofactor>
</comment>
<dbReference type="GO" id="GO:0016705">
    <property type="term" value="F:oxidoreductase activity, acting on paired donors, with incorporation or reduction of molecular oxygen"/>
    <property type="evidence" value="ECO:0007669"/>
    <property type="project" value="InterPro"/>
</dbReference>
<dbReference type="PRINTS" id="PR00465">
    <property type="entry name" value="EP450IV"/>
</dbReference>
<keyword evidence="3 5" id="KW-0479">Metal-binding</keyword>
<dbReference type="Gene3D" id="1.10.630.10">
    <property type="entry name" value="Cytochrome P450"/>
    <property type="match status" value="1"/>
</dbReference>
<comment type="similarity">
    <text evidence="2">Belongs to the cytochrome P450 family.</text>
</comment>
<dbReference type="InterPro" id="IPR050121">
    <property type="entry name" value="Cytochrome_P450_monoxygenase"/>
</dbReference>
<dbReference type="Gene3D" id="2.40.30.10">
    <property type="entry name" value="Translation factors"/>
    <property type="match status" value="1"/>
</dbReference>
<dbReference type="SUPFAM" id="SSF52343">
    <property type="entry name" value="Ferredoxin reductase-like, C-terminal NADP-linked domain"/>
    <property type="match status" value="1"/>
</dbReference>
<dbReference type="GO" id="GO:0004497">
    <property type="term" value="F:monooxygenase activity"/>
    <property type="evidence" value="ECO:0007669"/>
    <property type="project" value="InterPro"/>
</dbReference>
<dbReference type="EMBL" id="JASNWA010000007">
    <property type="protein sequence ID" value="KAK3172407.1"/>
    <property type="molecule type" value="Genomic_DNA"/>
</dbReference>
<dbReference type="GO" id="GO:0020037">
    <property type="term" value="F:heme binding"/>
    <property type="evidence" value="ECO:0007669"/>
    <property type="project" value="InterPro"/>
</dbReference>
<evidence type="ECO:0000313" key="7">
    <source>
        <dbReference type="EMBL" id="KAK3172407.1"/>
    </source>
</evidence>